<dbReference type="EMBL" id="JAAGAX010000004">
    <property type="protein sequence ID" value="KAF2317075.1"/>
    <property type="molecule type" value="Genomic_DNA"/>
</dbReference>
<dbReference type="Proteomes" id="UP000467840">
    <property type="component" value="Chromosome 6"/>
</dbReference>
<accession>A0A6A6MWX0</accession>
<protein>
    <submittedName>
        <fullName evidence="1">Uncharacterized protein</fullName>
    </submittedName>
</protein>
<organism evidence="1 2">
    <name type="scientific">Hevea brasiliensis</name>
    <name type="common">Para rubber tree</name>
    <name type="synonym">Siphonia brasiliensis</name>
    <dbReference type="NCBI Taxonomy" id="3981"/>
    <lineage>
        <taxon>Eukaryota</taxon>
        <taxon>Viridiplantae</taxon>
        <taxon>Streptophyta</taxon>
        <taxon>Embryophyta</taxon>
        <taxon>Tracheophyta</taxon>
        <taxon>Spermatophyta</taxon>
        <taxon>Magnoliopsida</taxon>
        <taxon>eudicotyledons</taxon>
        <taxon>Gunneridae</taxon>
        <taxon>Pentapetalae</taxon>
        <taxon>rosids</taxon>
        <taxon>fabids</taxon>
        <taxon>Malpighiales</taxon>
        <taxon>Euphorbiaceae</taxon>
        <taxon>Crotonoideae</taxon>
        <taxon>Micrandreae</taxon>
        <taxon>Hevea</taxon>
    </lineage>
</organism>
<reference evidence="1 2" key="1">
    <citation type="journal article" date="2020" name="Mol. Plant">
        <title>The Chromosome-Based Rubber Tree Genome Provides New Insights into Spurge Genome Evolution and Rubber Biosynthesis.</title>
        <authorList>
            <person name="Liu J."/>
            <person name="Shi C."/>
            <person name="Shi C.C."/>
            <person name="Li W."/>
            <person name="Zhang Q.J."/>
            <person name="Zhang Y."/>
            <person name="Li K."/>
            <person name="Lu H.F."/>
            <person name="Shi C."/>
            <person name="Zhu S.T."/>
            <person name="Xiao Z.Y."/>
            <person name="Nan H."/>
            <person name="Yue Y."/>
            <person name="Zhu X.G."/>
            <person name="Wu Y."/>
            <person name="Hong X.N."/>
            <person name="Fan G.Y."/>
            <person name="Tong Y."/>
            <person name="Zhang D."/>
            <person name="Mao C.L."/>
            <person name="Liu Y.L."/>
            <person name="Hao S.J."/>
            <person name="Liu W.Q."/>
            <person name="Lv M.Q."/>
            <person name="Zhang H.B."/>
            <person name="Liu Y."/>
            <person name="Hu-Tang G.R."/>
            <person name="Wang J.P."/>
            <person name="Wang J.H."/>
            <person name="Sun Y.H."/>
            <person name="Ni S.B."/>
            <person name="Chen W.B."/>
            <person name="Zhang X.C."/>
            <person name="Jiao Y.N."/>
            <person name="Eichler E.E."/>
            <person name="Li G.H."/>
            <person name="Liu X."/>
            <person name="Gao L.Z."/>
        </authorList>
    </citation>
    <scope>NUCLEOTIDE SEQUENCE [LARGE SCALE GENOMIC DNA]</scope>
    <source>
        <strain evidence="2">cv. GT1</strain>
        <tissue evidence="1">Leaf</tissue>
    </source>
</reference>
<evidence type="ECO:0000313" key="2">
    <source>
        <dbReference type="Proteomes" id="UP000467840"/>
    </source>
</evidence>
<proteinExistence type="predicted"/>
<name>A0A6A6MWX0_HEVBR</name>
<dbReference type="AlphaFoldDB" id="A0A6A6MWX0"/>
<comment type="caution">
    <text evidence="1">The sequence shown here is derived from an EMBL/GenBank/DDBJ whole genome shotgun (WGS) entry which is preliminary data.</text>
</comment>
<sequence>MPKQEQLGFLVMGAGLLCPRAVYSIYLGDELPSNIDFSFTTLWESRNVQSIVDASIVLVADDTINSMAVNIPSVLVTNVLNLPISSHVPSVQITDPITVIAYSPFTDISLHNVDPSLMHPLSVLRELVTKSLHLHNQTTDTDPPT</sequence>
<gene>
    <name evidence="1" type="ORF">GH714_011557</name>
</gene>
<keyword evidence="2" id="KW-1185">Reference proteome</keyword>
<evidence type="ECO:0000313" key="1">
    <source>
        <dbReference type="EMBL" id="KAF2317075.1"/>
    </source>
</evidence>